<dbReference type="EMBL" id="CP061539">
    <property type="protein sequence ID" value="QNV38944.1"/>
    <property type="molecule type" value="Genomic_DNA"/>
</dbReference>
<evidence type="ECO:0000256" key="7">
    <source>
        <dbReference type="HAMAP-Rule" id="MF_00631"/>
    </source>
</evidence>
<dbReference type="HAMAP" id="MF_00631">
    <property type="entry name" value="CrgA"/>
    <property type="match status" value="1"/>
</dbReference>
<sequence length="67" mass="7589">MTTDEFASPTPLWYRVIMFGLMIAGVVWIMVYYITQSAYPIAALGAWNLVVGVGLMMLGLIMTTRWR</sequence>
<dbReference type="GO" id="GO:0051301">
    <property type="term" value="P:cell division"/>
    <property type="evidence" value="ECO:0007669"/>
    <property type="project" value="UniProtKB-UniRule"/>
</dbReference>
<evidence type="ECO:0000313" key="9">
    <source>
        <dbReference type="Proteomes" id="UP000516404"/>
    </source>
</evidence>
<feature type="transmembrane region" description="Helical" evidence="7">
    <location>
        <begin position="41"/>
        <end position="61"/>
    </location>
</feature>
<proteinExistence type="inferred from homology"/>
<dbReference type="InterPro" id="IPR009619">
    <property type="entry name" value="CrgA"/>
</dbReference>
<keyword evidence="6 7" id="KW-0131">Cell cycle</keyword>
<dbReference type="GO" id="GO:0005886">
    <property type="term" value="C:plasma membrane"/>
    <property type="evidence" value="ECO:0007669"/>
    <property type="project" value="UniProtKB-SubCell"/>
</dbReference>
<keyword evidence="3 7" id="KW-0812">Transmembrane</keyword>
<protein>
    <recommendedName>
        <fullName evidence="7">Cell division protein CrgA</fullName>
    </recommendedName>
</protein>
<keyword evidence="5 7" id="KW-0472">Membrane</keyword>
<evidence type="ECO:0000256" key="1">
    <source>
        <dbReference type="ARBA" id="ARBA00022475"/>
    </source>
</evidence>
<dbReference type="AlphaFoldDB" id="A0A7H2BGZ8"/>
<comment type="subcellular location">
    <subcellularLocation>
        <location evidence="7">Cell membrane</location>
        <topology evidence="7">Multi-pass membrane protein</topology>
    </subcellularLocation>
</comment>
<evidence type="ECO:0000256" key="4">
    <source>
        <dbReference type="ARBA" id="ARBA00022989"/>
    </source>
</evidence>
<organism evidence="8 9">
    <name type="scientific">Rothia terrae</name>
    <dbReference type="NCBI Taxonomy" id="396015"/>
    <lineage>
        <taxon>Bacteria</taxon>
        <taxon>Bacillati</taxon>
        <taxon>Actinomycetota</taxon>
        <taxon>Actinomycetes</taxon>
        <taxon>Micrococcales</taxon>
        <taxon>Micrococcaceae</taxon>
        <taxon>Rothia</taxon>
    </lineage>
</organism>
<name>A0A7H2BGZ8_9MICC</name>
<reference evidence="8 9" key="1">
    <citation type="submission" date="2020-09" db="EMBL/GenBank/DDBJ databases">
        <title>Investigation of environmental microbes.</title>
        <authorList>
            <person name="Ou Y."/>
            <person name="Kang Q."/>
        </authorList>
    </citation>
    <scope>NUCLEOTIDE SEQUENCE [LARGE SCALE GENOMIC DNA]</scope>
    <source>
        <strain evidence="8 9">KJZ-14</strain>
    </source>
</reference>
<dbReference type="Proteomes" id="UP000516404">
    <property type="component" value="Chromosome"/>
</dbReference>
<comment type="function">
    <text evidence="7">Involved in cell division.</text>
</comment>
<evidence type="ECO:0000256" key="6">
    <source>
        <dbReference type="ARBA" id="ARBA00023306"/>
    </source>
</evidence>
<evidence type="ECO:0000313" key="8">
    <source>
        <dbReference type="EMBL" id="QNV38944.1"/>
    </source>
</evidence>
<keyword evidence="9" id="KW-1185">Reference proteome</keyword>
<comment type="similarity">
    <text evidence="7">Belongs to the CrgA family.</text>
</comment>
<dbReference type="Pfam" id="PF06781">
    <property type="entry name" value="CrgA"/>
    <property type="match status" value="1"/>
</dbReference>
<evidence type="ECO:0000256" key="3">
    <source>
        <dbReference type="ARBA" id="ARBA00022692"/>
    </source>
</evidence>
<keyword evidence="1 7" id="KW-1003">Cell membrane</keyword>
<feature type="transmembrane region" description="Helical" evidence="7">
    <location>
        <begin position="12"/>
        <end position="35"/>
    </location>
</feature>
<evidence type="ECO:0000256" key="2">
    <source>
        <dbReference type="ARBA" id="ARBA00022618"/>
    </source>
</evidence>
<gene>
    <name evidence="7" type="primary">crgA</name>
    <name evidence="8" type="ORF">IDM49_11040</name>
</gene>
<evidence type="ECO:0000256" key="5">
    <source>
        <dbReference type="ARBA" id="ARBA00023136"/>
    </source>
</evidence>
<keyword evidence="4 7" id="KW-1133">Transmembrane helix</keyword>
<accession>A0A7H2BGZ8</accession>
<dbReference type="KEGG" id="rter:IDM49_11040"/>
<keyword evidence="2 7" id="KW-0132">Cell division</keyword>